<dbReference type="Proteomes" id="UP000314986">
    <property type="component" value="Unassembled WGS sequence"/>
</dbReference>
<protein>
    <submittedName>
        <fullName evidence="4">Uncharacterized protein</fullName>
    </submittedName>
</protein>
<dbReference type="Ensembl" id="ENSCMIT00000009512.1">
    <property type="protein sequence ID" value="ENSCMIP00000009256.1"/>
    <property type="gene ID" value="ENSCMIG00000004917.1"/>
</dbReference>
<accession>A0A4W3H0D9</accession>
<reference evidence="4" key="5">
    <citation type="submission" date="2025-09" db="UniProtKB">
        <authorList>
            <consortium name="Ensembl"/>
        </authorList>
    </citation>
    <scope>IDENTIFICATION</scope>
</reference>
<dbReference type="Gene3D" id="3.80.10.10">
    <property type="entry name" value="Ribonuclease Inhibitor"/>
    <property type="match status" value="1"/>
</dbReference>
<organism evidence="4 5">
    <name type="scientific">Callorhinchus milii</name>
    <name type="common">Ghost shark</name>
    <dbReference type="NCBI Taxonomy" id="7868"/>
    <lineage>
        <taxon>Eukaryota</taxon>
        <taxon>Metazoa</taxon>
        <taxon>Chordata</taxon>
        <taxon>Craniata</taxon>
        <taxon>Vertebrata</taxon>
        <taxon>Chondrichthyes</taxon>
        <taxon>Holocephali</taxon>
        <taxon>Chimaeriformes</taxon>
        <taxon>Callorhinchidae</taxon>
        <taxon>Callorhinchus</taxon>
    </lineage>
</organism>
<sequence>VYLTVCGHVRVCLTLGPAPWNLLPTLRDIDLTTDSTEDLCSDLKINHKLTELNLSHNNLGDRGVKRLCEALRNPECKMQSLFAAEYRERNWCDSVRPQAIVYIKLSTCVNKKPCAGNPISGDIRTAPTPKLAPSPKPAPIVSNPEALALVLSIPPHTVGLSFSTIVSRVSDTHTNLSSGFKLSKPTP</sequence>
<evidence type="ECO:0000313" key="4">
    <source>
        <dbReference type="Ensembl" id="ENSCMIP00000009256.1"/>
    </source>
</evidence>
<keyword evidence="2" id="KW-0963">Cytoplasm</keyword>
<evidence type="ECO:0000256" key="3">
    <source>
        <dbReference type="ARBA" id="ARBA00022737"/>
    </source>
</evidence>
<dbReference type="AlphaFoldDB" id="A0A4W3H0D9"/>
<dbReference type="PANTHER" id="PTHR45690:SF19">
    <property type="entry name" value="NACHT, LRR AND PYD DOMAINS-CONTAINING PROTEIN 3"/>
    <property type="match status" value="1"/>
</dbReference>
<reference evidence="5" key="1">
    <citation type="journal article" date="2006" name="Science">
        <title>Ancient noncoding elements conserved in the human genome.</title>
        <authorList>
            <person name="Venkatesh B."/>
            <person name="Kirkness E.F."/>
            <person name="Loh Y.H."/>
            <person name="Halpern A.L."/>
            <person name="Lee A.P."/>
            <person name="Johnson J."/>
            <person name="Dandona N."/>
            <person name="Viswanathan L.D."/>
            <person name="Tay A."/>
            <person name="Venter J.C."/>
            <person name="Strausberg R.L."/>
            <person name="Brenner S."/>
        </authorList>
    </citation>
    <scope>NUCLEOTIDE SEQUENCE [LARGE SCALE GENOMIC DNA]</scope>
</reference>
<dbReference type="GeneTree" id="ENSGT00970000196779"/>
<evidence type="ECO:0000256" key="1">
    <source>
        <dbReference type="ARBA" id="ARBA00004496"/>
    </source>
</evidence>
<reference evidence="5" key="2">
    <citation type="journal article" date="2007" name="PLoS Biol.">
        <title>Survey sequencing and comparative analysis of the elephant shark (Callorhinchus milii) genome.</title>
        <authorList>
            <person name="Venkatesh B."/>
            <person name="Kirkness E.F."/>
            <person name="Loh Y.H."/>
            <person name="Halpern A.L."/>
            <person name="Lee A.P."/>
            <person name="Johnson J."/>
            <person name="Dandona N."/>
            <person name="Viswanathan L.D."/>
            <person name="Tay A."/>
            <person name="Venter J.C."/>
            <person name="Strausberg R.L."/>
            <person name="Brenner S."/>
        </authorList>
    </citation>
    <scope>NUCLEOTIDE SEQUENCE [LARGE SCALE GENOMIC DNA]</scope>
</reference>
<dbReference type="InParanoid" id="A0A4W3H0D9"/>
<reference evidence="4" key="4">
    <citation type="submission" date="2025-08" db="UniProtKB">
        <authorList>
            <consortium name="Ensembl"/>
        </authorList>
    </citation>
    <scope>IDENTIFICATION</scope>
</reference>
<keyword evidence="5" id="KW-1185">Reference proteome</keyword>
<evidence type="ECO:0000313" key="5">
    <source>
        <dbReference type="Proteomes" id="UP000314986"/>
    </source>
</evidence>
<dbReference type="Pfam" id="PF13516">
    <property type="entry name" value="LRR_6"/>
    <property type="match status" value="1"/>
</dbReference>
<dbReference type="InterPro" id="IPR001611">
    <property type="entry name" value="Leu-rich_rpt"/>
</dbReference>
<dbReference type="GO" id="GO:0005737">
    <property type="term" value="C:cytoplasm"/>
    <property type="evidence" value="ECO:0007669"/>
    <property type="project" value="UniProtKB-SubCell"/>
</dbReference>
<dbReference type="SUPFAM" id="SSF52047">
    <property type="entry name" value="RNI-like"/>
    <property type="match status" value="1"/>
</dbReference>
<dbReference type="SMART" id="SM00368">
    <property type="entry name" value="LRR_RI"/>
    <property type="match status" value="1"/>
</dbReference>
<reference evidence="5" key="3">
    <citation type="journal article" date="2014" name="Nature">
        <title>Elephant shark genome provides unique insights into gnathostome evolution.</title>
        <authorList>
            <consortium name="International Elephant Shark Genome Sequencing Consortium"/>
            <person name="Venkatesh B."/>
            <person name="Lee A.P."/>
            <person name="Ravi V."/>
            <person name="Maurya A.K."/>
            <person name="Lian M.M."/>
            <person name="Swann J.B."/>
            <person name="Ohta Y."/>
            <person name="Flajnik M.F."/>
            <person name="Sutoh Y."/>
            <person name="Kasahara M."/>
            <person name="Hoon S."/>
            <person name="Gangu V."/>
            <person name="Roy S.W."/>
            <person name="Irimia M."/>
            <person name="Korzh V."/>
            <person name="Kondrychyn I."/>
            <person name="Lim Z.W."/>
            <person name="Tay B.H."/>
            <person name="Tohari S."/>
            <person name="Kong K.W."/>
            <person name="Ho S."/>
            <person name="Lorente-Galdos B."/>
            <person name="Quilez J."/>
            <person name="Marques-Bonet T."/>
            <person name="Raney B.J."/>
            <person name="Ingham P.W."/>
            <person name="Tay A."/>
            <person name="Hillier L.W."/>
            <person name="Minx P."/>
            <person name="Boehm T."/>
            <person name="Wilson R.K."/>
            <person name="Brenner S."/>
            <person name="Warren W.C."/>
        </authorList>
    </citation>
    <scope>NUCLEOTIDE SEQUENCE [LARGE SCALE GENOMIC DNA]</scope>
</reference>
<name>A0A4W3H0D9_CALMI</name>
<proteinExistence type="predicted"/>
<dbReference type="InterPro" id="IPR050637">
    <property type="entry name" value="NLRP_innate_immun_reg"/>
</dbReference>
<evidence type="ECO:0000256" key="2">
    <source>
        <dbReference type="ARBA" id="ARBA00022490"/>
    </source>
</evidence>
<keyword evidence="3" id="KW-0677">Repeat</keyword>
<dbReference type="PANTHER" id="PTHR45690">
    <property type="entry name" value="NACHT, LRR AND PYD DOMAINS-CONTAINING PROTEIN 12"/>
    <property type="match status" value="1"/>
</dbReference>
<comment type="subcellular location">
    <subcellularLocation>
        <location evidence="1">Cytoplasm</location>
    </subcellularLocation>
</comment>
<dbReference type="InterPro" id="IPR032675">
    <property type="entry name" value="LRR_dom_sf"/>
</dbReference>